<dbReference type="EMBL" id="PRLB01000008">
    <property type="protein sequence ID" value="RAW53784.1"/>
    <property type="molecule type" value="Genomic_DNA"/>
</dbReference>
<dbReference type="InterPro" id="IPR006311">
    <property type="entry name" value="TAT_signal"/>
</dbReference>
<feature type="chain" id="PRO_5038699145" description="Twin-arginine translocation signal domain-containing protein" evidence="1">
    <location>
        <begin position="30"/>
        <end position="202"/>
    </location>
</feature>
<evidence type="ECO:0008006" key="4">
    <source>
        <dbReference type="Google" id="ProtNLM"/>
    </source>
</evidence>
<evidence type="ECO:0000313" key="3">
    <source>
        <dbReference type="Proteomes" id="UP000251144"/>
    </source>
</evidence>
<dbReference type="RefSeq" id="WP_187156332.1">
    <property type="nucleotide sequence ID" value="NZ_PRLB01000008.1"/>
</dbReference>
<proteinExistence type="predicted"/>
<dbReference type="PROSITE" id="PS51318">
    <property type="entry name" value="TAT"/>
    <property type="match status" value="1"/>
</dbReference>
<dbReference type="InterPro" id="IPR019546">
    <property type="entry name" value="TAT_signal_bac_arc"/>
</dbReference>
<keyword evidence="1" id="KW-0732">Signal</keyword>
<dbReference type="Proteomes" id="UP000251144">
    <property type="component" value="Unassembled WGS sequence"/>
</dbReference>
<comment type="caution">
    <text evidence="2">The sequence shown here is derived from an EMBL/GenBank/DDBJ whole genome shotgun (WGS) entry which is preliminary data.</text>
</comment>
<accession>A0A329TXH7</accession>
<evidence type="ECO:0000313" key="2">
    <source>
        <dbReference type="EMBL" id="RAW53784.1"/>
    </source>
</evidence>
<dbReference type="AlphaFoldDB" id="A0A329TXH7"/>
<feature type="signal peptide" evidence="1">
    <location>
        <begin position="1"/>
        <end position="29"/>
    </location>
</feature>
<protein>
    <recommendedName>
        <fullName evidence="4">Twin-arginine translocation signal domain-containing protein</fullName>
    </recommendedName>
</protein>
<name>A0A329TXH7_9FIRM</name>
<organism evidence="2 3">
    <name type="scientific">Faecalibacterium prausnitzii</name>
    <dbReference type="NCBI Taxonomy" id="853"/>
    <lineage>
        <taxon>Bacteria</taxon>
        <taxon>Bacillati</taxon>
        <taxon>Bacillota</taxon>
        <taxon>Clostridia</taxon>
        <taxon>Eubacteriales</taxon>
        <taxon>Oscillospiraceae</taxon>
        <taxon>Faecalibacterium</taxon>
    </lineage>
</organism>
<dbReference type="NCBIfam" id="TIGR01409">
    <property type="entry name" value="TAT_signal_seq"/>
    <property type="match status" value="1"/>
</dbReference>
<sequence length="202" mass="21522">MRLDMISRRRFLKSAGAAALAVAAAGVLAGCDGGDSSSKVPGTDTPNVPEVTSKQVKIIFADVDNGGAGIGNGGDYYEHPVLKDATVVDPTTIPVDKFPEGYDLADATPVEIIDNGNMVFAKVPVKKGTQTPLTEEVEISLMDMTKPTQPATIKTTATIQKGATTVMPKQIKMPEGYEFYGNYKMDQPFELTMTFVVKKIGS</sequence>
<dbReference type="PROSITE" id="PS51257">
    <property type="entry name" value="PROKAR_LIPOPROTEIN"/>
    <property type="match status" value="1"/>
</dbReference>
<gene>
    <name evidence="2" type="ORF">C4N26_09155</name>
</gene>
<reference evidence="2 3" key="1">
    <citation type="submission" date="2018-02" db="EMBL/GenBank/DDBJ databases">
        <title>Complete genome sequencing of Faecalibacterium prausnitzii strains isolated from the human gut.</title>
        <authorList>
            <person name="Fitzgerald B.C."/>
            <person name="Shkoporov A.N."/>
            <person name="Ross P.R."/>
            <person name="Hill C."/>
        </authorList>
    </citation>
    <scope>NUCLEOTIDE SEQUENCE [LARGE SCALE GENOMIC DNA]</scope>
    <source>
        <strain evidence="2 3">APC942/32-1</strain>
    </source>
</reference>
<evidence type="ECO:0000256" key="1">
    <source>
        <dbReference type="SAM" id="SignalP"/>
    </source>
</evidence>